<comment type="pathway">
    <text evidence="1">Glycan metabolism; L-arabinan degradation.</text>
</comment>
<dbReference type="InterPro" id="IPR013320">
    <property type="entry name" value="ConA-like_dom_sf"/>
</dbReference>
<dbReference type="PANTHER" id="PTHR43301:SF3">
    <property type="entry name" value="ARABINAN ENDO-1,5-ALPHA-L-ARABINOSIDASE A-RELATED"/>
    <property type="match status" value="1"/>
</dbReference>
<evidence type="ECO:0000256" key="8">
    <source>
        <dbReference type="SAM" id="SignalP"/>
    </source>
</evidence>
<dbReference type="GO" id="GO:0005975">
    <property type="term" value="P:carbohydrate metabolic process"/>
    <property type="evidence" value="ECO:0007669"/>
    <property type="project" value="InterPro"/>
</dbReference>
<evidence type="ECO:0000256" key="2">
    <source>
        <dbReference type="ARBA" id="ARBA00009865"/>
    </source>
</evidence>
<dbReference type="RefSeq" id="WP_156609538.1">
    <property type="nucleotide sequence ID" value="NZ_WPCU01000005.1"/>
</dbReference>
<dbReference type="GO" id="GO:0004553">
    <property type="term" value="F:hydrolase activity, hydrolyzing O-glycosyl compounds"/>
    <property type="evidence" value="ECO:0007669"/>
    <property type="project" value="InterPro"/>
</dbReference>
<organism evidence="9 10">
    <name type="scientific">Auraticoccus cholistanensis</name>
    <dbReference type="NCBI Taxonomy" id="2656650"/>
    <lineage>
        <taxon>Bacteria</taxon>
        <taxon>Bacillati</taxon>
        <taxon>Actinomycetota</taxon>
        <taxon>Actinomycetes</taxon>
        <taxon>Propionibacteriales</taxon>
        <taxon>Propionibacteriaceae</taxon>
        <taxon>Auraticoccus</taxon>
    </lineage>
</organism>
<dbReference type="CDD" id="cd18616">
    <property type="entry name" value="GH43_ABN-like"/>
    <property type="match status" value="1"/>
</dbReference>
<dbReference type="InterPro" id="IPR006710">
    <property type="entry name" value="Glyco_hydro_43"/>
</dbReference>
<keyword evidence="4" id="KW-0326">Glycosidase</keyword>
<dbReference type="Pfam" id="PF04616">
    <property type="entry name" value="Glyco_hydro_43"/>
    <property type="match status" value="1"/>
</dbReference>
<feature type="signal peptide" evidence="8">
    <location>
        <begin position="1"/>
        <end position="31"/>
    </location>
</feature>
<accession>A0A6A9UTV6</accession>
<proteinExistence type="inferred from homology"/>
<feature type="region of interest" description="Disordered" evidence="7">
    <location>
        <begin position="351"/>
        <end position="409"/>
    </location>
</feature>
<feature type="chain" id="PRO_5025542975" evidence="8">
    <location>
        <begin position="32"/>
        <end position="748"/>
    </location>
</feature>
<evidence type="ECO:0000256" key="4">
    <source>
        <dbReference type="ARBA" id="ARBA00023295"/>
    </source>
</evidence>
<dbReference type="InterPro" id="IPR023296">
    <property type="entry name" value="Glyco_hydro_beta-prop_sf"/>
</dbReference>
<gene>
    <name evidence="9" type="ORF">GC722_08695</name>
</gene>
<dbReference type="AlphaFoldDB" id="A0A6A9UTV6"/>
<comment type="caution">
    <text evidence="9">The sequence shown here is derived from an EMBL/GenBank/DDBJ whole genome shotgun (WGS) entry which is preliminary data.</text>
</comment>
<feature type="site" description="Important for catalytic activity, responsible for pKa modulation of the active site Glu and correct orientation of both the proton donor and substrate" evidence="6">
    <location>
        <position position="179"/>
    </location>
</feature>
<keyword evidence="8" id="KW-0732">Signal</keyword>
<keyword evidence="10" id="KW-1185">Reference proteome</keyword>
<dbReference type="Proteomes" id="UP000435304">
    <property type="component" value="Unassembled WGS sequence"/>
</dbReference>
<name>A0A6A9UTV6_9ACTN</name>
<protein>
    <submittedName>
        <fullName evidence="9">Family 43 glycosylhydrolase</fullName>
    </submittedName>
</protein>
<evidence type="ECO:0000256" key="1">
    <source>
        <dbReference type="ARBA" id="ARBA00004834"/>
    </source>
</evidence>
<dbReference type="Gene3D" id="2.115.10.20">
    <property type="entry name" value="Glycosyl hydrolase domain, family 43"/>
    <property type="match status" value="1"/>
</dbReference>
<evidence type="ECO:0000313" key="9">
    <source>
        <dbReference type="EMBL" id="MVA76098.1"/>
    </source>
</evidence>
<reference evidence="9 10" key="1">
    <citation type="submission" date="2019-12" db="EMBL/GenBank/DDBJ databases">
        <title>Auraticoccus cholistani sp. nov., an actinomycete isolated from soil of Cholistan desert.</title>
        <authorList>
            <person name="Cheema M.T."/>
        </authorList>
    </citation>
    <scope>NUCLEOTIDE SEQUENCE [LARGE SCALE GENOMIC DNA]</scope>
    <source>
        <strain evidence="9 10">F435</strain>
    </source>
</reference>
<keyword evidence="3 9" id="KW-0378">Hydrolase</keyword>
<evidence type="ECO:0000313" key="10">
    <source>
        <dbReference type="Proteomes" id="UP000435304"/>
    </source>
</evidence>
<evidence type="ECO:0000256" key="6">
    <source>
        <dbReference type="PIRSR" id="PIRSR606710-2"/>
    </source>
</evidence>
<evidence type="ECO:0000256" key="3">
    <source>
        <dbReference type="ARBA" id="ARBA00022801"/>
    </source>
</evidence>
<dbReference type="PANTHER" id="PTHR43301">
    <property type="entry name" value="ARABINAN ENDO-1,5-ALPHA-L-ARABINOSIDASE"/>
    <property type="match status" value="1"/>
</dbReference>
<feature type="active site" description="Proton donor" evidence="5">
    <location>
        <position position="227"/>
    </location>
</feature>
<dbReference type="SUPFAM" id="SSF49899">
    <property type="entry name" value="Concanavalin A-like lectins/glucanases"/>
    <property type="match status" value="1"/>
</dbReference>
<evidence type="ECO:0000256" key="5">
    <source>
        <dbReference type="PIRSR" id="PIRSR606710-1"/>
    </source>
</evidence>
<comment type="similarity">
    <text evidence="2">Belongs to the glycosyl hydrolase 43 family.</text>
</comment>
<dbReference type="SUPFAM" id="SSF75005">
    <property type="entry name" value="Arabinanase/levansucrase/invertase"/>
    <property type="match status" value="1"/>
</dbReference>
<feature type="active site" description="Proton acceptor" evidence="5">
    <location>
        <position position="52"/>
    </location>
</feature>
<sequence length="748" mass="80206">MNPHPLRRLAAGLTAGGLALAGLVAVGTAEARPRADRVTNPVSASFADTFADPAVIQGKDGWWYAYSTADPLREGDPPGVMHIARTRDWVEWEYQGTVFDEDNRPSWATPTSGLWAPDVRYVDGRYVIYYTVTDTTLNPGDDSAIGAATAPTPTGPWTPVEEPVVDPRPQGGGFLWTFDASLLTDVDGRRFLYYGSYFGGVHVTELAADGLTPVGEPTQVAIDNRYEGSYVIRHDGWYYLMASAANCCAGPTTGYSVFAGRARSPQGPFVDADGISLLDSRVGGTLVLTQNGNRWIGAGHHAVATDASGREFIVYHAIDREDPWLTEPFGINERPMLLDRLDWVDGWPRTRAGLGPSDSPQPAPVTGSALGIRSDDPAAAGFEGLRPGPQDPQAGRTALVQGEAATEQRAPARALRLRLDVRGDEPLTVDLGTARQGASLTWADGELRLRTTSGRDVRTSVTDAPARDGWQTLTVEVDGPEVVAALSESDLNDPFAEVGHRHRGLGLPRAEVRLTSAGAVVDNVTVRPLADETADLAPEPRTGRLIGGEEFDGPGTSLEWVREDPDATVSGGALRWPLQAADLTGGGNDAGVLLAEAPAGDYVAETKVTLDLGTDEVRNYQQAGIVAYAGDDDFARLSTVAIWNTRQTEFGRELVATEDGRTSFGGALVGTPAPTVWLRLAHSTNASGEHLYRAGTSRDGRSWTWGAVWTFEPGTQPRIGLVAHGGDTPAATAVFDHLRFYERRDRHR</sequence>
<dbReference type="InterPro" id="IPR050727">
    <property type="entry name" value="GH43_arabinanases"/>
</dbReference>
<dbReference type="Gene3D" id="2.60.120.200">
    <property type="match status" value="1"/>
</dbReference>
<evidence type="ECO:0000256" key="7">
    <source>
        <dbReference type="SAM" id="MobiDB-lite"/>
    </source>
</evidence>
<dbReference type="EMBL" id="WPCU01000005">
    <property type="protein sequence ID" value="MVA76098.1"/>
    <property type="molecule type" value="Genomic_DNA"/>
</dbReference>